<reference evidence="1" key="1">
    <citation type="submission" date="2018-10" db="EMBL/GenBank/DDBJ databases">
        <title>Hidden diversity of soil giant viruses.</title>
        <authorList>
            <person name="Schulz F."/>
            <person name="Alteio L."/>
            <person name="Goudeau D."/>
            <person name="Ryan E.M."/>
            <person name="Malmstrom R.R."/>
            <person name="Blanchard J."/>
            <person name="Woyke T."/>
        </authorList>
    </citation>
    <scope>NUCLEOTIDE SEQUENCE</scope>
    <source>
        <strain evidence="1">TEV1</strain>
    </source>
</reference>
<name>A0A3G4ZMR4_9VIRU</name>
<evidence type="ECO:0000313" key="1">
    <source>
        <dbReference type="EMBL" id="AYV76137.1"/>
    </source>
</evidence>
<sequence>MDQSFLSALIDVNGNTILNDTNKNEWNSIKKRMVLACNGKDDDFKELALALTKYDYNGAPSNWEQQYNHEKVIMHWTEWAFTEENYNEYKNDIKEIIKTNKKGLIPDAFRLLIDYFC</sequence>
<proteinExistence type="predicted"/>
<gene>
    <name evidence="1" type="ORF">Terrestrivirus4_185</name>
</gene>
<organism evidence="1">
    <name type="scientific">Terrestrivirus sp</name>
    <dbReference type="NCBI Taxonomy" id="2487775"/>
    <lineage>
        <taxon>Viruses</taxon>
        <taxon>Varidnaviria</taxon>
        <taxon>Bamfordvirae</taxon>
        <taxon>Nucleocytoviricota</taxon>
        <taxon>Megaviricetes</taxon>
        <taxon>Imitervirales</taxon>
        <taxon>Mimiviridae</taxon>
        <taxon>Klosneuvirinae</taxon>
    </lineage>
</organism>
<accession>A0A3G4ZMR4</accession>
<protein>
    <submittedName>
        <fullName evidence="1">Uncharacterized protein</fullName>
    </submittedName>
</protein>
<dbReference type="EMBL" id="MK071982">
    <property type="protein sequence ID" value="AYV76137.1"/>
    <property type="molecule type" value="Genomic_DNA"/>
</dbReference>